<organism evidence="1 2">
    <name type="scientific">Halteria grandinella</name>
    <dbReference type="NCBI Taxonomy" id="5974"/>
    <lineage>
        <taxon>Eukaryota</taxon>
        <taxon>Sar</taxon>
        <taxon>Alveolata</taxon>
        <taxon>Ciliophora</taxon>
        <taxon>Intramacronucleata</taxon>
        <taxon>Spirotrichea</taxon>
        <taxon>Stichotrichia</taxon>
        <taxon>Sporadotrichida</taxon>
        <taxon>Halteriidae</taxon>
        <taxon>Halteria</taxon>
    </lineage>
</organism>
<evidence type="ECO:0000313" key="1">
    <source>
        <dbReference type="EMBL" id="TNV70638.1"/>
    </source>
</evidence>
<reference evidence="1" key="1">
    <citation type="submission" date="2019-06" db="EMBL/GenBank/DDBJ databases">
        <authorList>
            <person name="Zheng W."/>
        </authorList>
    </citation>
    <scope>NUCLEOTIDE SEQUENCE</scope>
    <source>
        <strain evidence="1">QDHG01</strain>
    </source>
</reference>
<evidence type="ECO:0000313" key="2">
    <source>
        <dbReference type="Proteomes" id="UP000785679"/>
    </source>
</evidence>
<gene>
    <name evidence="1" type="ORF">FGO68_gene56</name>
</gene>
<proteinExistence type="predicted"/>
<dbReference type="EMBL" id="RRYP01034550">
    <property type="protein sequence ID" value="TNV70638.1"/>
    <property type="molecule type" value="Genomic_DNA"/>
</dbReference>
<protein>
    <submittedName>
        <fullName evidence="1">Uncharacterized protein</fullName>
    </submittedName>
</protein>
<sequence>MYNTYSFATQNLARCKALEICEIVHRRQKWALEITFYCVNRLRNLQALAQESKNLVSGMWLLVSINTVQRTDRKNVGHMPDNKSNRQSKQIQLLPIQTVDSQLLIRF</sequence>
<dbReference type="Proteomes" id="UP000785679">
    <property type="component" value="Unassembled WGS sequence"/>
</dbReference>
<keyword evidence="2" id="KW-1185">Reference proteome</keyword>
<name>A0A8J8SUD2_HALGN</name>
<dbReference type="AlphaFoldDB" id="A0A8J8SUD2"/>
<comment type="caution">
    <text evidence="1">The sequence shown here is derived from an EMBL/GenBank/DDBJ whole genome shotgun (WGS) entry which is preliminary data.</text>
</comment>
<accession>A0A8J8SUD2</accession>